<comment type="subcellular location">
    <subcellularLocation>
        <location evidence="1">Cell inner membrane</location>
        <topology evidence="1">Multi-pass membrane protein</topology>
    </subcellularLocation>
</comment>
<evidence type="ECO:0000256" key="7">
    <source>
        <dbReference type="ARBA" id="ARBA00022989"/>
    </source>
</evidence>
<evidence type="ECO:0000256" key="2">
    <source>
        <dbReference type="ARBA" id="ARBA00010823"/>
    </source>
</evidence>
<name>A0ABY9EDT6_9GAMM</name>
<keyword evidence="10" id="KW-0503">Monooxygenase</keyword>
<keyword evidence="5 12" id="KW-0812">Transmembrane</keyword>
<accession>A0ABY9EDT6</accession>
<reference evidence="14 15" key="1">
    <citation type="submission" date="2022-05" db="EMBL/GenBank/DDBJ databases">
        <title>Microbulbifer sp. nov., isolated from sponge.</title>
        <authorList>
            <person name="Gao L."/>
        </authorList>
    </citation>
    <scope>NUCLEOTIDE SEQUENCE [LARGE SCALE GENOMIC DNA]</scope>
    <source>
        <strain evidence="14 15">MI-G</strain>
    </source>
</reference>
<evidence type="ECO:0000256" key="4">
    <source>
        <dbReference type="ARBA" id="ARBA00022519"/>
    </source>
</evidence>
<keyword evidence="4" id="KW-0997">Cell inner membrane</keyword>
<dbReference type="CDD" id="cd03512">
    <property type="entry name" value="Alkane-hydroxylase"/>
    <property type="match status" value="1"/>
</dbReference>
<feature type="transmembrane region" description="Helical" evidence="12">
    <location>
        <begin position="317"/>
        <end position="335"/>
    </location>
</feature>
<keyword evidence="7 12" id="KW-1133">Transmembrane helix</keyword>
<dbReference type="PANTHER" id="PTHR38674:SF1">
    <property type="entry name" value="ALKANE 1-MONOOXYGENASE 1"/>
    <property type="match status" value="1"/>
</dbReference>
<feature type="domain" description="Fatty acid desaturase" evidence="13">
    <location>
        <begin position="96"/>
        <end position="317"/>
    </location>
</feature>
<keyword evidence="6" id="KW-0479">Metal-binding</keyword>
<sequence>MRLHPLRYSFAYILPVLVLLGFWQGGFWLFVPLLYLYGLLPLLELAAPAPTANLAPAQEHTAASNPFFNWMLYLSVPVQYGVLLYFLMLVPSLQAWALAGAIFSMGLMCGSFGINIGHELGHRTSRFEQALAKLLLLSSLNMHFYIEHNRGHHRHVATPQDPASARYGETLYGFWLRSIAQGYVSAWRLEAQRLAKRGRSWWSPSNQMLQFQLIQVALIASMGWLFGAKAAVCFVLAALLGILLLETVNYIEHYGLSRRQTPDGRYERVMPIHSWNSNHILGRLSLFELSRHSDHHFRASRKYPILRHHRGSPQMPTGYPGMMLLACIPALWFRIMHPRLAALGS</sequence>
<evidence type="ECO:0000256" key="10">
    <source>
        <dbReference type="ARBA" id="ARBA00023033"/>
    </source>
</evidence>
<evidence type="ECO:0000256" key="12">
    <source>
        <dbReference type="SAM" id="Phobius"/>
    </source>
</evidence>
<dbReference type="RefSeq" id="WP_301417118.1">
    <property type="nucleotide sequence ID" value="NZ_CP098023.1"/>
</dbReference>
<evidence type="ECO:0000256" key="1">
    <source>
        <dbReference type="ARBA" id="ARBA00004429"/>
    </source>
</evidence>
<dbReference type="EMBL" id="CP098023">
    <property type="protein sequence ID" value="WKD50635.1"/>
    <property type="molecule type" value="Genomic_DNA"/>
</dbReference>
<dbReference type="Proteomes" id="UP001321520">
    <property type="component" value="Chromosome"/>
</dbReference>
<feature type="transmembrane region" description="Helical" evidence="12">
    <location>
        <begin position="95"/>
        <end position="118"/>
    </location>
</feature>
<keyword evidence="3" id="KW-1003">Cell membrane</keyword>
<evidence type="ECO:0000256" key="3">
    <source>
        <dbReference type="ARBA" id="ARBA00022475"/>
    </source>
</evidence>
<keyword evidence="9" id="KW-0408">Iron</keyword>
<evidence type="ECO:0000256" key="6">
    <source>
        <dbReference type="ARBA" id="ARBA00022723"/>
    </source>
</evidence>
<comment type="similarity">
    <text evidence="2">Belongs to the fatty acid desaturase type 1 family. AlkB subfamily.</text>
</comment>
<feature type="transmembrane region" description="Helical" evidence="12">
    <location>
        <begin position="216"/>
        <end position="245"/>
    </location>
</feature>
<evidence type="ECO:0000259" key="13">
    <source>
        <dbReference type="Pfam" id="PF00487"/>
    </source>
</evidence>
<feature type="transmembrane region" description="Helical" evidence="12">
    <location>
        <begin position="12"/>
        <end position="37"/>
    </location>
</feature>
<keyword evidence="15" id="KW-1185">Reference proteome</keyword>
<proteinExistence type="inferred from homology"/>
<keyword evidence="8" id="KW-0560">Oxidoreductase</keyword>
<evidence type="ECO:0000313" key="14">
    <source>
        <dbReference type="EMBL" id="WKD50635.1"/>
    </source>
</evidence>
<organism evidence="14 15">
    <name type="scientific">Microbulbifer spongiae</name>
    <dbReference type="NCBI Taxonomy" id="2944933"/>
    <lineage>
        <taxon>Bacteria</taxon>
        <taxon>Pseudomonadati</taxon>
        <taxon>Pseudomonadota</taxon>
        <taxon>Gammaproteobacteria</taxon>
        <taxon>Cellvibrionales</taxon>
        <taxon>Microbulbiferaceae</taxon>
        <taxon>Microbulbifer</taxon>
    </lineage>
</organism>
<dbReference type="InterPro" id="IPR005804">
    <property type="entry name" value="FA_desaturase_dom"/>
</dbReference>
<dbReference type="Pfam" id="PF00487">
    <property type="entry name" value="FA_desaturase"/>
    <property type="match status" value="1"/>
</dbReference>
<feature type="transmembrane region" description="Helical" evidence="12">
    <location>
        <begin position="70"/>
        <end position="88"/>
    </location>
</feature>
<evidence type="ECO:0000256" key="8">
    <source>
        <dbReference type="ARBA" id="ARBA00023002"/>
    </source>
</evidence>
<evidence type="ECO:0000256" key="5">
    <source>
        <dbReference type="ARBA" id="ARBA00022692"/>
    </source>
</evidence>
<evidence type="ECO:0000256" key="11">
    <source>
        <dbReference type="ARBA" id="ARBA00023136"/>
    </source>
</evidence>
<dbReference type="PANTHER" id="PTHR38674">
    <property type="entry name" value="ALKANE 1-MONOOXYGENASE 1"/>
    <property type="match status" value="1"/>
</dbReference>
<gene>
    <name evidence="14" type="ORF">M8T91_04200</name>
</gene>
<dbReference type="InterPro" id="IPR033885">
    <property type="entry name" value="AlkB/XylM"/>
</dbReference>
<evidence type="ECO:0000256" key="9">
    <source>
        <dbReference type="ARBA" id="ARBA00023004"/>
    </source>
</evidence>
<protein>
    <submittedName>
        <fullName evidence="14">Alkane 1-monooxygenase</fullName>
    </submittedName>
</protein>
<keyword evidence="11 12" id="KW-0472">Membrane</keyword>
<evidence type="ECO:0000313" key="15">
    <source>
        <dbReference type="Proteomes" id="UP001321520"/>
    </source>
</evidence>